<feature type="compositionally biased region" description="Polar residues" evidence="10">
    <location>
        <begin position="520"/>
        <end position="530"/>
    </location>
</feature>
<evidence type="ECO:0000259" key="11">
    <source>
        <dbReference type="Pfam" id="PF04042"/>
    </source>
</evidence>
<evidence type="ECO:0000256" key="1">
    <source>
        <dbReference type="ARBA" id="ARBA00004123"/>
    </source>
</evidence>
<keyword evidence="7" id="KW-0239">DNA-directed DNA polymerase</keyword>
<name>A0A9W9AF57_9AGAR</name>
<dbReference type="GO" id="GO:0003887">
    <property type="term" value="F:DNA-directed DNA polymerase activity"/>
    <property type="evidence" value="ECO:0007669"/>
    <property type="project" value="UniProtKB-KW"/>
</dbReference>
<dbReference type="InterPro" id="IPR040663">
    <property type="entry name" value="DNA_pol_D_N"/>
</dbReference>
<dbReference type="GO" id="GO:0006281">
    <property type="term" value="P:DNA repair"/>
    <property type="evidence" value="ECO:0007669"/>
    <property type="project" value="UniProtKB-ARBA"/>
</dbReference>
<keyword evidence="4" id="KW-0808">Transferase</keyword>
<evidence type="ECO:0000256" key="10">
    <source>
        <dbReference type="SAM" id="MobiDB-lite"/>
    </source>
</evidence>
<evidence type="ECO:0000259" key="12">
    <source>
        <dbReference type="Pfam" id="PF18018"/>
    </source>
</evidence>
<feature type="region of interest" description="Disordered" evidence="10">
    <location>
        <begin position="181"/>
        <end position="205"/>
    </location>
</feature>
<comment type="catalytic activity">
    <reaction evidence="9">
        <text>DNA(n) + a 2'-deoxyribonucleoside 5'-triphosphate = DNA(n+1) + diphosphate</text>
        <dbReference type="Rhea" id="RHEA:22508"/>
        <dbReference type="Rhea" id="RHEA-COMP:17339"/>
        <dbReference type="Rhea" id="RHEA-COMP:17340"/>
        <dbReference type="ChEBI" id="CHEBI:33019"/>
        <dbReference type="ChEBI" id="CHEBI:61560"/>
        <dbReference type="ChEBI" id="CHEBI:173112"/>
        <dbReference type="EC" id="2.7.7.7"/>
    </reaction>
</comment>
<evidence type="ECO:0000256" key="2">
    <source>
        <dbReference type="ARBA" id="ARBA00006035"/>
    </source>
</evidence>
<proteinExistence type="inferred from homology"/>
<dbReference type="Gene3D" id="3.60.21.50">
    <property type="match status" value="1"/>
</dbReference>
<evidence type="ECO:0000256" key="3">
    <source>
        <dbReference type="ARBA" id="ARBA00012417"/>
    </source>
</evidence>
<keyword evidence="5" id="KW-0548">Nucleotidyltransferase</keyword>
<dbReference type="Gene3D" id="2.40.50.430">
    <property type="match status" value="1"/>
</dbReference>
<evidence type="ECO:0000313" key="14">
    <source>
        <dbReference type="Proteomes" id="UP001150238"/>
    </source>
</evidence>
<comment type="subcellular location">
    <subcellularLocation>
        <location evidence="1">Nucleus</location>
    </subcellularLocation>
</comment>
<dbReference type="InterPro" id="IPR024826">
    <property type="entry name" value="DNA_pol_delta/II_ssu"/>
</dbReference>
<keyword evidence="6" id="KW-0235">DNA replication</keyword>
<dbReference type="InterPro" id="IPR007185">
    <property type="entry name" value="DNA_pol_a/d/e_bsu"/>
</dbReference>
<organism evidence="13 14">
    <name type="scientific">Lentinula lateritia</name>
    <dbReference type="NCBI Taxonomy" id="40482"/>
    <lineage>
        <taxon>Eukaryota</taxon>
        <taxon>Fungi</taxon>
        <taxon>Dikarya</taxon>
        <taxon>Basidiomycota</taxon>
        <taxon>Agaricomycotina</taxon>
        <taxon>Agaricomycetes</taxon>
        <taxon>Agaricomycetidae</taxon>
        <taxon>Agaricales</taxon>
        <taxon>Marasmiineae</taxon>
        <taxon>Omphalotaceae</taxon>
        <taxon>Lentinula</taxon>
    </lineage>
</organism>
<dbReference type="EC" id="2.7.7.7" evidence="3"/>
<dbReference type="EMBL" id="JANVFS010000015">
    <property type="protein sequence ID" value="KAJ4480496.1"/>
    <property type="molecule type" value="Genomic_DNA"/>
</dbReference>
<evidence type="ECO:0000313" key="13">
    <source>
        <dbReference type="EMBL" id="KAJ4480496.1"/>
    </source>
</evidence>
<keyword evidence="8" id="KW-0539">Nucleus</keyword>
<feature type="compositionally biased region" description="Basic and acidic residues" evidence="10">
    <location>
        <begin position="187"/>
        <end position="197"/>
    </location>
</feature>
<dbReference type="GO" id="GO:0006273">
    <property type="term" value="P:lagging strand elongation"/>
    <property type="evidence" value="ECO:0007669"/>
    <property type="project" value="UniProtKB-ARBA"/>
</dbReference>
<comment type="caution">
    <text evidence="13">The sequence shown here is derived from an EMBL/GenBank/DDBJ whole genome shotgun (WGS) entry which is preliminary data.</text>
</comment>
<dbReference type="Pfam" id="PF18018">
    <property type="entry name" value="DNA_pol_D_N"/>
    <property type="match status" value="1"/>
</dbReference>
<feature type="region of interest" description="Disordered" evidence="10">
    <location>
        <begin position="496"/>
        <end position="530"/>
    </location>
</feature>
<feature type="compositionally biased region" description="Polar residues" evidence="10">
    <location>
        <begin position="496"/>
        <end position="508"/>
    </location>
</feature>
<protein>
    <recommendedName>
        <fullName evidence="3">DNA-directed DNA polymerase</fullName>
        <ecNumber evidence="3">2.7.7.7</ecNumber>
    </recommendedName>
</protein>
<reference evidence="13" key="1">
    <citation type="submission" date="2022-08" db="EMBL/GenBank/DDBJ databases">
        <authorList>
            <consortium name="DOE Joint Genome Institute"/>
            <person name="Min B."/>
            <person name="Riley R."/>
            <person name="Sierra-Patev S."/>
            <person name="Naranjo-Ortiz M."/>
            <person name="Looney B."/>
            <person name="Konkel Z."/>
            <person name="Slot J.C."/>
            <person name="Sakamoto Y."/>
            <person name="Steenwyk J.L."/>
            <person name="Rokas A."/>
            <person name="Carro J."/>
            <person name="Camarero S."/>
            <person name="Ferreira P."/>
            <person name="Molpeceres G."/>
            <person name="Ruiz-Duenas F.J."/>
            <person name="Serrano A."/>
            <person name="Henrissat B."/>
            <person name="Drula E."/>
            <person name="Hughes K.W."/>
            <person name="Mata J.L."/>
            <person name="Ishikawa N.K."/>
            <person name="Vargas-Isla R."/>
            <person name="Ushijima S."/>
            <person name="Smith C.A."/>
            <person name="Ahrendt S."/>
            <person name="Andreopoulos W."/>
            <person name="He G."/>
            <person name="Labutti K."/>
            <person name="Lipzen A."/>
            <person name="Ng V."/>
            <person name="Sandor L."/>
            <person name="Barry K."/>
            <person name="Martinez A.T."/>
            <person name="Xiao Y."/>
            <person name="Gibbons J.G."/>
            <person name="Terashima K."/>
            <person name="Hibbett D.S."/>
            <person name="Grigoriev I.V."/>
        </authorList>
    </citation>
    <scope>NUCLEOTIDE SEQUENCE</scope>
    <source>
        <strain evidence="13">Sp2 HRB7682 ss15</strain>
    </source>
</reference>
<dbReference type="Pfam" id="PF04042">
    <property type="entry name" value="DNA_pol_E_B"/>
    <property type="match status" value="1"/>
</dbReference>
<evidence type="ECO:0000256" key="8">
    <source>
        <dbReference type="ARBA" id="ARBA00023242"/>
    </source>
</evidence>
<sequence>MASLAPLPIPDTQLARATTTVIAPSPQTPSFIIDSKNKTYKFQYSNIYFLRLRALREFVQKAAIKRWMKLPGNPSFVPRVLEVEPSRLCYIIGTVYMDMPLKPNVMEDIARDHSIPAPPPPPYYYSADDQVMMEDESGRIQLVGERLKSEKLVTGLIIGALGMETPDGKFEVADFCYAGLPPQPSTTKEEPEDRMEVDNSNTKDLPTDEWIGVVSGLNIGAPSPSDGQIQLLVEYLTGEEGSADDQVCVSQISRLIIAGNSMAPMLVTGKGEADAEGDKKSRKFGYDGTTFSSHPVLSLSGHLLDIGRAMPIHILPGETDPSGTILPQQPFPRAMFGAISSFSSFTCETNPTYLHLSSDSTNITRTFLLHSGQPVNDMFKYLPSPPHTLLSTVESTLKWRHIAPTAPDTLWCHPYFTSDPFIIQETPDIYIVGGQKKFMTKLVENDGKDDGLRKRCRIVLVPEFSETGILVLINLRSLGVKIVRFRGENMTGSMSDTHYLNGTKTPSSEMIPLVEPENSIPRSGSSPTRL</sequence>
<evidence type="ECO:0000256" key="5">
    <source>
        <dbReference type="ARBA" id="ARBA00022695"/>
    </source>
</evidence>
<comment type="similarity">
    <text evidence="2">Belongs to the DNA polymerase delta/II small subunit family.</text>
</comment>
<dbReference type="GO" id="GO:0003677">
    <property type="term" value="F:DNA binding"/>
    <property type="evidence" value="ECO:0007669"/>
    <property type="project" value="InterPro"/>
</dbReference>
<evidence type="ECO:0000256" key="4">
    <source>
        <dbReference type="ARBA" id="ARBA00022679"/>
    </source>
</evidence>
<dbReference type="AlphaFoldDB" id="A0A9W9AF57"/>
<evidence type="ECO:0000256" key="6">
    <source>
        <dbReference type="ARBA" id="ARBA00022705"/>
    </source>
</evidence>
<accession>A0A9W9AF57</accession>
<dbReference type="GO" id="GO:0043625">
    <property type="term" value="C:delta DNA polymerase complex"/>
    <property type="evidence" value="ECO:0007669"/>
    <property type="project" value="TreeGrafter"/>
</dbReference>
<reference evidence="13" key="2">
    <citation type="journal article" date="2023" name="Proc. Natl. Acad. Sci. U.S.A.">
        <title>A global phylogenomic analysis of the shiitake genus Lentinula.</title>
        <authorList>
            <person name="Sierra-Patev S."/>
            <person name="Min B."/>
            <person name="Naranjo-Ortiz M."/>
            <person name="Looney B."/>
            <person name="Konkel Z."/>
            <person name="Slot J.C."/>
            <person name="Sakamoto Y."/>
            <person name="Steenwyk J.L."/>
            <person name="Rokas A."/>
            <person name="Carro J."/>
            <person name="Camarero S."/>
            <person name="Ferreira P."/>
            <person name="Molpeceres G."/>
            <person name="Ruiz-Duenas F.J."/>
            <person name="Serrano A."/>
            <person name="Henrissat B."/>
            <person name="Drula E."/>
            <person name="Hughes K.W."/>
            <person name="Mata J.L."/>
            <person name="Ishikawa N.K."/>
            <person name="Vargas-Isla R."/>
            <person name="Ushijima S."/>
            <person name="Smith C.A."/>
            <person name="Donoghue J."/>
            <person name="Ahrendt S."/>
            <person name="Andreopoulos W."/>
            <person name="He G."/>
            <person name="LaButti K."/>
            <person name="Lipzen A."/>
            <person name="Ng V."/>
            <person name="Riley R."/>
            <person name="Sandor L."/>
            <person name="Barry K."/>
            <person name="Martinez A.T."/>
            <person name="Xiao Y."/>
            <person name="Gibbons J.G."/>
            <person name="Terashima K."/>
            <person name="Grigoriev I.V."/>
            <person name="Hibbett D."/>
        </authorList>
    </citation>
    <scope>NUCLEOTIDE SEQUENCE</scope>
    <source>
        <strain evidence="13">Sp2 HRB7682 ss15</strain>
    </source>
</reference>
<feature type="domain" description="DNA polymerase alpha/delta/epsilon subunit B" evidence="11">
    <location>
        <begin position="213"/>
        <end position="439"/>
    </location>
</feature>
<dbReference type="Proteomes" id="UP001150238">
    <property type="component" value="Unassembled WGS sequence"/>
</dbReference>
<evidence type="ECO:0000256" key="7">
    <source>
        <dbReference type="ARBA" id="ARBA00022932"/>
    </source>
</evidence>
<dbReference type="FunFam" id="2.40.50.430:FF:000002">
    <property type="entry name" value="DNA polymerase delta subunit"/>
    <property type="match status" value="1"/>
</dbReference>
<dbReference type="PANTHER" id="PTHR10416:SF0">
    <property type="entry name" value="DNA POLYMERASE DELTA SUBUNIT 2"/>
    <property type="match status" value="1"/>
</dbReference>
<feature type="domain" description="DNA polymerase delta subunit OB-fold" evidence="12">
    <location>
        <begin position="43"/>
        <end position="174"/>
    </location>
</feature>
<gene>
    <name evidence="13" type="ORF">C8J55DRAFT_513007</name>
</gene>
<evidence type="ECO:0000256" key="9">
    <source>
        <dbReference type="ARBA" id="ARBA00049244"/>
    </source>
</evidence>
<dbReference type="PANTHER" id="PTHR10416">
    <property type="entry name" value="DNA POLYMERASE DELTA SUBUNIT 2"/>
    <property type="match status" value="1"/>
</dbReference>